<dbReference type="PANTHER" id="PTHR12599">
    <property type="entry name" value="PTERIN-4-ALPHA-CARBINOLAMINE DEHYDRATASE"/>
    <property type="match status" value="1"/>
</dbReference>
<dbReference type="GO" id="GO:0008124">
    <property type="term" value="F:4-alpha-hydroxytetrahydrobiopterin dehydratase activity"/>
    <property type="evidence" value="ECO:0007669"/>
    <property type="project" value="UniProtKB-UniRule"/>
</dbReference>
<dbReference type="Gene3D" id="3.30.1360.20">
    <property type="entry name" value="Transcriptional coactivator/pterin dehydratase"/>
    <property type="match status" value="1"/>
</dbReference>
<dbReference type="InterPro" id="IPR001533">
    <property type="entry name" value="Pterin_deHydtase"/>
</dbReference>
<comment type="catalytic activity">
    <reaction evidence="1 4">
        <text>(4aS,6R)-4a-hydroxy-L-erythro-5,6,7,8-tetrahydrobiopterin = (6R)-L-erythro-6,7-dihydrobiopterin + H2O</text>
        <dbReference type="Rhea" id="RHEA:11920"/>
        <dbReference type="ChEBI" id="CHEBI:15377"/>
        <dbReference type="ChEBI" id="CHEBI:15642"/>
        <dbReference type="ChEBI" id="CHEBI:43120"/>
        <dbReference type="EC" id="4.2.1.96"/>
    </reaction>
</comment>
<dbReference type="Pfam" id="PF01329">
    <property type="entry name" value="Pterin_4a"/>
    <property type="match status" value="1"/>
</dbReference>
<dbReference type="OrthoDB" id="9794987at2"/>
<dbReference type="EMBL" id="FNCS01000001">
    <property type="protein sequence ID" value="SDG20896.1"/>
    <property type="molecule type" value="Genomic_DNA"/>
</dbReference>
<dbReference type="NCBIfam" id="NF002018">
    <property type="entry name" value="PRK00823.1-3"/>
    <property type="match status" value="1"/>
</dbReference>
<accession>A0A1G7SCX9</accession>
<keyword evidence="6" id="KW-1185">Reference proteome</keyword>
<evidence type="ECO:0000256" key="2">
    <source>
        <dbReference type="ARBA" id="ARBA00006472"/>
    </source>
</evidence>
<dbReference type="STRING" id="440168.SAMN04487974_101439"/>
<evidence type="ECO:0000256" key="4">
    <source>
        <dbReference type="HAMAP-Rule" id="MF_00434"/>
    </source>
</evidence>
<dbReference type="Proteomes" id="UP000199495">
    <property type="component" value="Unassembled WGS sequence"/>
</dbReference>
<dbReference type="NCBIfam" id="NF002017">
    <property type="entry name" value="PRK00823.1-2"/>
    <property type="match status" value="1"/>
</dbReference>
<dbReference type="PANTHER" id="PTHR12599:SF0">
    <property type="entry name" value="PTERIN-4-ALPHA-CARBINOLAMINE DEHYDRATASE"/>
    <property type="match status" value="1"/>
</dbReference>
<name>A0A1G7SCX9_9HYPH</name>
<dbReference type="GO" id="GO:0006729">
    <property type="term" value="P:tetrahydrobiopterin biosynthetic process"/>
    <property type="evidence" value="ECO:0007669"/>
    <property type="project" value="InterPro"/>
</dbReference>
<dbReference type="RefSeq" id="WP_090590680.1">
    <property type="nucleotide sequence ID" value="NZ_FNCS01000001.1"/>
</dbReference>
<dbReference type="InterPro" id="IPR036428">
    <property type="entry name" value="PCD_sf"/>
</dbReference>
<proteinExistence type="inferred from homology"/>
<comment type="similarity">
    <text evidence="2 4">Belongs to the pterin-4-alpha-carbinolamine dehydratase family.</text>
</comment>
<dbReference type="AlphaFoldDB" id="A0A1G7SCX9"/>
<dbReference type="EC" id="4.2.1.96" evidence="4"/>
<protein>
    <recommendedName>
        <fullName evidence="4">Putative pterin-4-alpha-carbinolamine dehydratase</fullName>
        <shortName evidence="4">PHS</shortName>
        <ecNumber evidence="4">4.2.1.96</ecNumber>
    </recommendedName>
    <alternativeName>
        <fullName evidence="4">4-alpha-hydroxy-tetrahydropterin dehydratase</fullName>
    </alternativeName>
    <alternativeName>
        <fullName evidence="4">Pterin carbinolamine dehydratase</fullName>
        <shortName evidence="4">PCD</shortName>
    </alternativeName>
</protein>
<sequence>MSTEILSASQIKSAIAELDGWTENSEGALAKSFKFKDFSQSFAFMTRVALLAEKANHHPDWSNSYNRVEIALVNHEKGGITQKDVDLAKAIDAL</sequence>
<dbReference type="CDD" id="cd00914">
    <property type="entry name" value="PCD_DCoH_subfamily_b"/>
    <property type="match status" value="1"/>
</dbReference>
<gene>
    <name evidence="5" type="ORF">SAMN04487974_101439</name>
</gene>
<evidence type="ECO:0000256" key="3">
    <source>
        <dbReference type="ARBA" id="ARBA00023239"/>
    </source>
</evidence>
<dbReference type="HAMAP" id="MF_00434">
    <property type="entry name" value="Pterin_4_alpha"/>
    <property type="match status" value="1"/>
</dbReference>
<reference evidence="5 6" key="1">
    <citation type="submission" date="2016-10" db="EMBL/GenBank/DDBJ databases">
        <authorList>
            <person name="de Groot N.N."/>
        </authorList>
    </citation>
    <scope>NUCLEOTIDE SEQUENCE [LARGE SCALE GENOMIC DNA]</scope>
    <source>
        <strain evidence="5 6">CGMCC 1.10267</strain>
    </source>
</reference>
<evidence type="ECO:0000313" key="6">
    <source>
        <dbReference type="Proteomes" id="UP000199495"/>
    </source>
</evidence>
<keyword evidence="3 4" id="KW-0456">Lyase</keyword>
<evidence type="ECO:0000313" key="5">
    <source>
        <dbReference type="EMBL" id="SDG20896.1"/>
    </source>
</evidence>
<dbReference type="SUPFAM" id="SSF55248">
    <property type="entry name" value="PCD-like"/>
    <property type="match status" value="1"/>
</dbReference>
<evidence type="ECO:0000256" key="1">
    <source>
        <dbReference type="ARBA" id="ARBA00001554"/>
    </source>
</evidence>
<organism evidence="5 6">
    <name type="scientific">Pelagibacterium luteolum</name>
    <dbReference type="NCBI Taxonomy" id="440168"/>
    <lineage>
        <taxon>Bacteria</taxon>
        <taxon>Pseudomonadati</taxon>
        <taxon>Pseudomonadota</taxon>
        <taxon>Alphaproteobacteria</taxon>
        <taxon>Hyphomicrobiales</taxon>
        <taxon>Devosiaceae</taxon>
        <taxon>Pelagibacterium</taxon>
    </lineage>
</organism>